<proteinExistence type="predicted"/>
<sequence>MSLLRVSGPLPKADCERIFKERGCDICWQYLVAGMRQGLKESCFNLPHAQIMYAYSNSQTMVVGHRMARFGTHDDLRIDNIRGRVVALACKMVGGGSDGSLDL</sequence>
<evidence type="ECO:0000313" key="2">
    <source>
        <dbReference type="Proteomes" id="UP000823775"/>
    </source>
</evidence>
<comment type="caution">
    <text evidence="1">The sequence shown here is derived from an EMBL/GenBank/DDBJ whole genome shotgun (WGS) entry which is preliminary data.</text>
</comment>
<reference evidence="1 2" key="1">
    <citation type="journal article" date="2021" name="BMC Genomics">
        <title>Datura genome reveals duplications of psychoactive alkaloid biosynthetic genes and high mutation rate following tissue culture.</title>
        <authorList>
            <person name="Rajewski A."/>
            <person name="Carter-House D."/>
            <person name="Stajich J."/>
            <person name="Litt A."/>
        </authorList>
    </citation>
    <scope>NUCLEOTIDE SEQUENCE [LARGE SCALE GENOMIC DNA]</scope>
    <source>
        <strain evidence="1">AR-01</strain>
    </source>
</reference>
<evidence type="ECO:0000313" key="1">
    <source>
        <dbReference type="EMBL" id="MCD9638794.1"/>
    </source>
</evidence>
<keyword evidence="2" id="KW-1185">Reference proteome</keyword>
<dbReference type="EMBL" id="JACEIK010002778">
    <property type="protein sequence ID" value="MCD9638794.1"/>
    <property type="molecule type" value="Genomic_DNA"/>
</dbReference>
<name>A0ABS8UWH6_DATST</name>
<organism evidence="1 2">
    <name type="scientific">Datura stramonium</name>
    <name type="common">Jimsonweed</name>
    <name type="synonym">Common thornapple</name>
    <dbReference type="NCBI Taxonomy" id="4076"/>
    <lineage>
        <taxon>Eukaryota</taxon>
        <taxon>Viridiplantae</taxon>
        <taxon>Streptophyta</taxon>
        <taxon>Embryophyta</taxon>
        <taxon>Tracheophyta</taxon>
        <taxon>Spermatophyta</taxon>
        <taxon>Magnoliopsida</taxon>
        <taxon>eudicotyledons</taxon>
        <taxon>Gunneridae</taxon>
        <taxon>Pentapetalae</taxon>
        <taxon>asterids</taxon>
        <taxon>lamiids</taxon>
        <taxon>Solanales</taxon>
        <taxon>Solanaceae</taxon>
        <taxon>Solanoideae</taxon>
        <taxon>Datureae</taxon>
        <taxon>Datura</taxon>
    </lineage>
</organism>
<dbReference type="Proteomes" id="UP000823775">
    <property type="component" value="Unassembled WGS sequence"/>
</dbReference>
<accession>A0ABS8UWH6</accession>
<gene>
    <name evidence="1" type="ORF">HAX54_022947</name>
</gene>
<protein>
    <submittedName>
        <fullName evidence="1">Uncharacterized protein</fullName>
    </submittedName>
</protein>